<dbReference type="OrthoDB" id="361020at2759"/>
<gene>
    <name evidence="1" type="ORF">HPP92_002411</name>
</gene>
<proteinExistence type="predicted"/>
<dbReference type="EMBL" id="JADCNL010000001">
    <property type="protein sequence ID" value="KAG0497720.1"/>
    <property type="molecule type" value="Genomic_DNA"/>
</dbReference>
<sequence length="198" mass="21183">MPRLHHHRPSYPIGNQCTTCTEQSCVAICSAELTHKKKLMTEPKLQIQTHVSLLLSLPSQSEAQLVAEQPQLRELPLAELPVHRCRQTLRAGCGFGETHVGFAEVRRGVERKPRKVGVGIVVPQTATGFRLQGCEGVYAVGVPRLGSILAVHVHVAAEGLSGGEAAFAEDTVVGTATVGTVGGVQFGVAVFHGVERER</sequence>
<dbReference type="Proteomes" id="UP000636800">
    <property type="component" value="Chromosome 1"/>
</dbReference>
<keyword evidence="2" id="KW-1185">Reference proteome</keyword>
<dbReference type="AlphaFoldDB" id="A0A835RSJ1"/>
<protein>
    <submittedName>
        <fullName evidence="1">Uncharacterized protein</fullName>
    </submittedName>
</protein>
<organism evidence="1 2">
    <name type="scientific">Vanilla planifolia</name>
    <name type="common">Vanilla</name>
    <dbReference type="NCBI Taxonomy" id="51239"/>
    <lineage>
        <taxon>Eukaryota</taxon>
        <taxon>Viridiplantae</taxon>
        <taxon>Streptophyta</taxon>
        <taxon>Embryophyta</taxon>
        <taxon>Tracheophyta</taxon>
        <taxon>Spermatophyta</taxon>
        <taxon>Magnoliopsida</taxon>
        <taxon>Liliopsida</taxon>
        <taxon>Asparagales</taxon>
        <taxon>Orchidaceae</taxon>
        <taxon>Vanilloideae</taxon>
        <taxon>Vanilleae</taxon>
        <taxon>Vanilla</taxon>
    </lineage>
</organism>
<evidence type="ECO:0000313" key="1">
    <source>
        <dbReference type="EMBL" id="KAG0497720.1"/>
    </source>
</evidence>
<evidence type="ECO:0000313" key="2">
    <source>
        <dbReference type="Proteomes" id="UP000636800"/>
    </source>
</evidence>
<name>A0A835RSJ1_VANPL</name>
<comment type="caution">
    <text evidence="1">The sequence shown here is derived from an EMBL/GenBank/DDBJ whole genome shotgun (WGS) entry which is preliminary data.</text>
</comment>
<accession>A0A835RSJ1</accession>
<reference evidence="1 2" key="1">
    <citation type="journal article" date="2020" name="Nat. Food">
        <title>A phased Vanilla planifolia genome enables genetic improvement of flavour and production.</title>
        <authorList>
            <person name="Hasing T."/>
            <person name="Tang H."/>
            <person name="Brym M."/>
            <person name="Khazi F."/>
            <person name="Huang T."/>
            <person name="Chambers A.H."/>
        </authorList>
    </citation>
    <scope>NUCLEOTIDE SEQUENCE [LARGE SCALE GENOMIC DNA]</scope>
    <source>
        <tissue evidence="1">Leaf</tissue>
    </source>
</reference>